<keyword evidence="3" id="KW-0029">Amino-acid transport</keyword>
<organism evidence="6 7">
    <name type="scientific">Salinarimonas soli</name>
    <dbReference type="NCBI Taxonomy" id="1638099"/>
    <lineage>
        <taxon>Bacteria</taxon>
        <taxon>Pseudomonadati</taxon>
        <taxon>Pseudomonadota</taxon>
        <taxon>Alphaproteobacteria</taxon>
        <taxon>Hyphomicrobiales</taxon>
        <taxon>Salinarimonadaceae</taxon>
        <taxon>Salinarimonas</taxon>
    </lineage>
</organism>
<dbReference type="AlphaFoldDB" id="A0A5B2VF76"/>
<dbReference type="GO" id="GO:0006865">
    <property type="term" value="P:amino acid transport"/>
    <property type="evidence" value="ECO:0007669"/>
    <property type="project" value="UniProtKB-KW"/>
</dbReference>
<dbReference type="PANTHER" id="PTHR30483:SF6">
    <property type="entry name" value="PERIPLASMIC BINDING PROTEIN OF ABC TRANSPORTER FOR NATURAL AMINO ACIDS"/>
    <property type="match status" value="1"/>
</dbReference>
<dbReference type="InterPro" id="IPR028081">
    <property type="entry name" value="Leu-bd"/>
</dbReference>
<evidence type="ECO:0000256" key="3">
    <source>
        <dbReference type="ARBA" id="ARBA00022970"/>
    </source>
</evidence>
<reference evidence="6 7" key="2">
    <citation type="submission" date="2019-09" db="EMBL/GenBank/DDBJ databases">
        <authorList>
            <person name="Jin C."/>
        </authorList>
    </citation>
    <scope>NUCLEOTIDE SEQUENCE [LARGE SCALE GENOMIC DNA]</scope>
    <source>
        <strain evidence="6 7">BN140002</strain>
    </source>
</reference>
<dbReference type="PANTHER" id="PTHR30483">
    <property type="entry name" value="LEUCINE-SPECIFIC-BINDING PROTEIN"/>
    <property type="match status" value="1"/>
</dbReference>
<keyword evidence="3" id="KW-0813">Transport</keyword>
<dbReference type="RefSeq" id="WP_149817387.1">
    <property type="nucleotide sequence ID" value="NZ_VUOA01000019.1"/>
</dbReference>
<dbReference type="InterPro" id="IPR022478">
    <property type="entry name" value="ABC_transptr_sub-bd_PQQ"/>
</dbReference>
<dbReference type="EMBL" id="VUOA01000019">
    <property type="protein sequence ID" value="KAA2237515.1"/>
    <property type="molecule type" value="Genomic_DNA"/>
</dbReference>
<dbReference type="Pfam" id="PF13458">
    <property type="entry name" value="Peripla_BP_6"/>
    <property type="match status" value="1"/>
</dbReference>
<dbReference type="CDD" id="cd06268">
    <property type="entry name" value="PBP1_ABC_transporter_LIVBP-like"/>
    <property type="match status" value="1"/>
</dbReference>
<keyword evidence="2 4" id="KW-0732">Signal</keyword>
<dbReference type="Proteomes" id="UP000323142">
    <property type="component" value="Unassembled WGS sequence"/>
</dbReference>
<dbReference type="SUPFAM" id="SSF53822">
    <property type="entry name" value="Periplasmic binding protein-like I"/>
    <property type="match status" value="1"/>
</dbReference>
<proteinExistence type="inferred from homology"/>
<evidence type="ECO:0000313" key="6">
    <source>
        <dbReference type="EMBL" id="KAA2237515.1"/>
    </source>
</evidence>
<sequence length="404" mass="44130">MVYRHRCDPLWKTLVLAALVAAGAIFLQPRAASAQAADIRIALIARKPPPPPLYDFDAPPEDDGVAGGRMAVADNNTTGRFTGHRFALDERELAEGEDAAAAARTLADEGVSHLVLALNADETLAVADALKGRPVTLFNAAAPDDRLRGEDCRAGLLHVAPSRAMQTDALAQFLAFKRWRRIFIVVGPQPGDRLYADAMRRSAKKFGLQVAAEKPWEFGPLARTKGDSPTTADALVFTRGVDYDVAVVADEAGDWGDYLAYRTWDPRLVAGTQGLTPTTWHPTLEVWGAAQAQNRFRRMANRPMRPLDHQVWIAVRSIGEAVTRTKSTDPAAIAAFLRSPDFAIPAYKGVPLSFRPWDNQLRQPILIAQARSLVSVAPERGFLHQRTPLDTLGFDEGESACKAR</sequence>
<evidence type="ECO:0000259" key="5">
    <source>
        <dbReference type="Pfam" id="PF13458"/>
    </source>
</evidence>
<protein>
    <submittedName>
        <fullName evidence="6">ABC transporter substrate-binding protein</fullName>
    </submittedName>
</protein>
<feature type="domain" description="Leucine-binding protein" evidence="5">
    <location>
        <begin position="62"/>
        <end position="371"/>
    </location>
</feature>
<dbReference type="NCBIfam" id="TIGR03863">
    <property type="entry name" value="PQQ_ABC_bind"/>
    <property type="match status" value="1"/>
</dbReference>
<reference evidence="6 7" key="1">
    <citation type="submission" date="2019-09" db="EMBL/GenBank/DDBJ databases">
        <title>Salinarimonas rosea gen. nov., sp. nov., a new member of the a-2 subgroup of the Proteobacteria.</title>
        <authorList>
            <person name="Liu J."/>
        </authorList>
    </citation>
    <scope>NUCLEOTIDE SEQUENCE [LARGE SCALE GENOMIC DNA]</scope>
    <source>
        <strain evidence="6 7">BN140002</strain>
    </source>
</reference>
<feature type="signal peptide" evidence="4">
    <location>
        <begin position="1"/>
        <end position="36"/>
    </location>
</feature>
<dbReference type="Gene3D" id="3.40.50.2300">
    <property type="match status" value="3"/>
</dbReference>
<evidence type="ECO:0000256" key="2">
    <source>
        <dbReference type="ARBA" id="ARBA00022729"/>
    </source>
</evidence>
<evidence type="ECO:0000256" key="4">
    <source>
        <dbReference type="SAM" id="SignalP"/>
    </source>
</evidence>
<dbReference type="InterPro" id="IPR028082">
    <property type="entry name" value="Peripla_BP_I"/>
</dbReference>
<comment type="caution">
    <text evidence="6">The sequence shown here is derived from an EMBL/GenBank/DDBJ whole genome shotgun (WGS) entry which is preliminary data.</text>
</comment>
<dbReference type="OrthoDB" id="5341635at2"/>
<dbReference type="InterPro" id="IPR051010">
    <property type="entry name" value="BCAA_transport"/>
</dbReference>
<name>A0A5B2VF76_9HYPH</name>
<comment type="similarity">
    <text evidence="1">Belongs to the leucine-binding protein family.</text>
</comment>
<accession>A0A5B2VF76</accession>
<keyword evidence="7" id="KW-1185">Reference proteome</keyword>
<gene>
    <name evidence="6" type="ORF">F0L46_11035</name>
</gene>
<feature type="chain" id="PRO_5023112806" evidence="4">
    <location>
        <begin position="37"/>
        <end position="404"/>
    </location>
</feature>
<evidence type="ECO:0000256" key="1">
    <source>
        <dbReference type="ARBA" id="ARBA00010062"/>
    </source>
</evidence>
<evidence type="ECO:0000313" key="7">
    <source>
        <dbReference type="Proteomes" id="UP000323142"/>
    </source>
</evidence>